<keyword evidence="7" id="KW-1185">Reference proteome</keyword>
<evidence type="ECO:0000313" key="7">
    <source>
        <dbReference type="Proteomes" id="UP000198767"/>
    </source>
</evidence>
<gene>
    <name evidence="6" type="ORF">SAMN04488118_101364</name>
</gene>
<reference evidence="6 7" key="1">
    <citation type="submission" date="2016-10" db="EMBL/GenBank/DDBJ databases">
        <authorList>
            <person name="de Groot N.N."/>
        </authorList>
    </citation>
    <scope>NUCLEOTIDE SEQUENCE [LARGE SCALE GENOMIC DNA]</scope>
    <source>
        <strain evidence="6 7">U95</strain>
    </source>
</reference>
<dbReference type="InterPro" id="IPR005471">
    <property type="entry name" value="Tscrpt_reg_IclR_N"/>
</dbReference>
<evidence type="ECO:0000256" key="3">
    <source>
        <dbReference type="ARBA" id="ARBA00023163"/>
    </source>
</evidence>
<keyword evidence="3" id="KW-0804">Transcription</keyword>
<accession>A0A1G5PMW5</accession>
<evidence type="ECO:0000256" key="2">
    <source>
        <dbReference type="ARBA" id="ARBA00023125"/>
    </source>
</evidence>
<dbReference type="EMBL" id="FMWG01000001">
    <property type="protein sequence ID" value="SCZ50832.1"/>
    <property type="molecule type" value="Genomic_DNA"/>
</dbReference>
<dbReference type="OrthoDB" id="9807558at2"/>
<dbReference type="GO" id="GO:0003677">
    <property type="term" value="F:DNA binding"/>
    <property type="evidence" value="ECO:0007669"/>
    <property type="project" value="UniProtKB-KW"/>
</dbReference>
<dbReference type="SMART" id="SM00346">
    <property type="entry name" value="HTH_ICLR"/>
    <property type="match status" value="1"/>
</dbReference>
<dbReference type="InterPro" id="IPR050707">
    <property type="entry name" value="HTH_MetabolicPath_Reg"/>
</dbReference>
<dbReference type="Gene3D" id="3.30.450.40">
    <property type="match status" value="1"/>
</dbReference>
<evidence type="ECO:0000313" key="6">
    <source>
        <dbReference type="EMBL" id="SCZ50832.1"/>
    </source>
</evidence>
<evidence type="ECO:0000256" key="1">
    <source>
        <dbReference type="ARBA" id="ARBA00023015"/>
    </source>
</evidence>
<feature type="domain" description="HTH iclR-type" evidence="4">
    <location>
        <begin position="11"/>
        <end position="71"/>
    </location>
</feature>
<protein>
    <submittedName>
        <fullName evidence="6">Transcriptional regulator, IclR family</fullName>
    </submittedName>
</protein>
<dbReference type="InterPro" id="IPR029016">
    <property type="entry name" value="GAF-like_dom_sf"/>
</dbReference>
<organism evidence="6 7">
    <name type="scientific">Epibacterium ulvae</name>
    <dbReference type="NCBI Taxonomy" id="1156985"/>
    <lineage>
        <taxon>Bacteria</taxon>
        <taxon>Pseudomonadati</taxon>
        <taxon>Pseudomonadota</taxon>
        <taxon>Alphaproteobacteria</taxon>
        <taxon>Rhodobacterales</taxon>
        <taxon>Roseobacteraceae</taxon>
        <taxon>Epibacterium</taxon>
    </lineage>
</organism>
<dbReference type="PROSITE" id="PS51078">
    <property type="entry name" value="ICLR_ED"/>
    <property type="match status" value="1"/>
</dbReference>
<dbReference type="InterPro" id="IPR014757">
    <property type="entry name" value="Tscrpt_reg_IclR_C"/>
</dbReference>
<dbReference type="PANTHER" id="PTHR30136:SF34">
    <property type="entry name" value="TRANSCRIPTIONAL REGULATOR"/>
    <property type="match status" value="1"/>
</dbReference>
<evidence type="ECO:0000259" key="5">
    <source>
        <dbReference type="PROSITE" id="PS51078"/>
    </source>
</evidence>
<dbReference type="InterPro" id="IPR036390">
    <property type="entry name" value="WH_DNA-bd_sf"/>
</dbReference>
<dbReference type="PANTHER" id="PTHR30136">
    <property type="entry name" value="HELIX-TURN-HELIX TRANSCRIPTIONAL REGULATOR, ICLR FAMILY"/>
    <property type="match status" value="1"/>
</dbReference>
<dbReference type="Gene3D" id="1.10.10.10">
    <property type="entry name" value="Winged helix-like DNA-binding domain superfamily/Winged helix DNA-binding domain"/>
    <property type="match status" value="1"/>
</dbReference>
<sequence>MSKTSSQRSISSSFIKGLAILEAFDAETSSLTLAELARRTGQDRATARRGALTLVAAGYLRQVNRKLRLSPRVLGLAGNFLSTYQFNSQIQPILDRYAHSMTSEISLVILDGDAPLTLAHSRPSRHAGDHIGTLGTQTSLWHSSFGRMLLALRTQEDVASALETRERTKPTHSSIVDPLILLEKINEARLRGFVFVDGEEEQGIASYAVPVSIAGQTPLVVGTSFPRGLGKSTLDEVVLAHLQACAAEIRHTSICAALS</sequence>
<dbReference type="STRING" id="1156985.SAMN04488118_101364"/>
<keyword evidence="1" id="KW-0805">Transcription regulation</keyword>
<feature type="domain" description="IclR-ED" evidence="5">
    <location>
        <begin position="72"/>
        <end position="255"/>
    </location>
</feature>
<evidence type="ECO:0000259" key="4">
    <source>
        <dbReference type="PROSITE" id="PS51077"/>
    </source>
</evidence>
<dbReference type="GO" id="GO:0045892">
    <property type="term" value="P:negative regulation of DNA-templated transcription"/>
    <property type="evidence" value="ECO:0007669"/>
    <property type="project" value="TreeGrafter"/>
</dbReference>
<dbReference type="InterPro" id="IPR036388">
    <property type="entry name" value="WH-like_DNA-bd_sf"/>
</dbReference>
<dbReference type="GO" id="GO:0003700">
    <property type="term" value="F:DNA-binding transcription factor activity"/>
    <property type="evidence" value="ECO:0007669"/>
    <property type="project" value="TreeGrafter"/>
</dbReference>
<proteinExistence type="predicted"/>
<dbReference type="SUPFAM" id="SSF46785">
    <property type="entry name" value="Winged helix' DNA-binding domain"/>
    <property type="match status" value="1"/>
</dbReference>
<dbReference type="AlphaFoldDB" id="A0A1G5PMW5"/>
<dbReference type="Pfam" id="PF09339">
    <property type="entry name" value="HTH_IclR"/>
    <property type="match status" value="1"/>
</dbReference>
<dbReference type="Proteomes" id="UP000198767">
    <property type="component" value="Unassembled WGS sequence"/>
</dbReference>
<dbReference type="SUPFAM" id="SSF55781">
    <property type="entry name" value="GAF domain-like"/>
    <property type="match status" value="1"/>
</dbReference>
<dbReference type="PROSITE" id="PS51077">
    <property type="entry name" value="HTH_ICLR"/>
    <property type="match status" value="1"/>
</dbReference>
<keyword evidence="2" id="KW-0238">DNA-binding</keyword>
<name>A0A1G5PMW5_9RHOB</name>
<dbReference type="RefSeq" id="WP_090215705.1">
    <property type="nucleotide sequence ID" value="NZ_CANLDO010000002.1"/>
</dbReference>
<dbReference type="Pfam" id="PF01614">
    <property type="entry name" value="IclR_C"/>
    <property type="match status" value="1"/>
</dbReference>